<dbReference type="GO" id="GO:0005813">
    <property type="term" value="C:centrosome"/>
    <property type="evidence" value="ECO:0007669"/>
    <property type="project" value="TreeGrafter"/>
</dbReference>
<feature type="region of interest" description="Disordered" evidence="3">
    <location>
        <begin position="25"/>
        <end position="61"/>
    </location>
</feature>
<feature type="region of interest" description="Disordered" evidence="3">
    <location>
        <begin position="553"/>
        <end position="634"/>
    </location>
</feature>
<dbReference type="EMBL" id="HBUF01358531">
    <property type="protein sequence ID" value="CAG6719277.1"/>
    <property type="molecule type" value="Transcribed_RNA"/>
</dbReference>
<feature type="compositionally biased region" description="Basic and acidic residues" evidence="3">
    <location>
        <begin position="931"/>
        <end position="953"/>
    </location>
</feature>
<protein>
    <submittedName>
        <fullName evidence="6">Centromere protein J</fullName>
    </submittedName>
</protein>
<dbReference type="InterPro" id="IPR026581">
    <property type="entry name" value="TCP10L/CENPJ"/>
</dbReference>
<dbReference type="GO" id="GO:0061511">
    <property type="term" value="P:centriole elongation"/>
    <property type="evidence" value="ECO:0007669"/>
    <property type="project" value="TreeGrafter"/>
</dbReference>
<feature type="compositionally biased region" description="Low complexity" evidence="3">
    <location>
        <begin position="615"/>
        <end position="625"/>
    </location>
</feature>
<feature type="compositionally biased region" description="Basic and acidic residues" evidence="3">
    <location>
        <begin position="38"/>
        <end position="50"/>
    </location>
</feature>
<feature type="region of interest" description="Disordered" evidence="3">
    <location>
        <begin position="354"/>
        <end position="378"/>
    </location>
</feature>
<feature type="compositionally biased region" description="Basic and acidic residues" evidence="3">
    <location>
        <begin position="114"/>
        <end position="133"/>
    </location>
</feature>
<evidence type="ECO:0000256" key="2">
    <source>
        <dbReference type="SAM" id="Coils"/>
    </source>
</evidence>
<feature type="domain" description="Centromere protein J C-terminal" evidence="4">
    <location>
        <begin position="1027"/>
        <end position="1060"/>
    </location>
</feature>
<feature type="compositionally biased region" description="Basic and acidic residues" evidence="3">
    <location>
        <begin position="553"/>
        <end position="574"/>
    </location>
</feature>
<evidence type="ECO:0000259" key="5">
    <source>
        <dbReference type="Pfam" id="PF25779"/>
    </source>
</evidence>
<feature type="compositionally biased region" description="Polar residues" evidence="3">
    <location>
        <begin position="362"/>
        <end position="378"/>
    </location>
</feature>
<feature type="region of interest" description="Disordered" evidence="3">
    <location>
        <begin position="91"/>
        <end position="246"/>
    </location>
</feature>
<comment type="similarity">
    <text evidence="1">Belongs to the TCP10 family.</text>
</comment>
<evidence type="ECO:0000256" key="1">
    <source>
        <dbReference type="ARBA" id="ARBA00005627"/>
    </source>
</evidence>
<dbReference type="Pfam" id="PF25779">
    <property type="entry name" value="Tubulin-bind_CPAP"/>
    <property type="match status" value="1"/>
</dbReference>
<dbReference type="GO" id="GO:0060271">
    <property type="term" value="P:cilium assembly"/>
    <property type="evidence" value="ECO:0007669"/>
    <property type="project" value="TreeGrafter"/>
</dbReference>
<proteinExistence type="inferred from homology"/>
<feature type="region of interest" description="Disordered" evidence="3">
    <location>
        <begin position="927"/>
        <end position="953"/>
    </location>
</feature>
<dbReference type="PANTHER" id="PTHR10331">
    <property type="entry name" value="T COMPLEX PROTEIN 10"/>
    <property type="match status" value="1"/>
</dbReference>
<dbReference type="InterPro" id="IPR047002">
    <property type="entry name" value="Tcp10_C_sf"/>
</dbReference>
<dbReference type="GO" id="GO:0005814">
    <property type="term" value="C:centriole"/>
    <property type="evidence" value="ECO:0007669"/>
    <property type="project" value="TreeGrafter"/>
</dbReference>
<dbReference type="Gene3D" id="2.60.450.20">
    <property type="match status" value="1"/>
</dbReference>
<feature type="compositionally biased region" description="Polar residues" evidence="3">
    <location>
        <begin position="591"/>
        <end position="608"/>
    </location>
</feature>
<dbReference type="GO" id="GO:0015631">
    <property type="term" value="F:tubulin binding"/>
    <property type="evidence" value="ECO:0007669"/>
    <property type="project" value="TreeGrafter"/>
</dbReference>
<dbReference type="InterPro" id="IPR058029">
    <property type="entry name" value="Tubulin-bd_CENPJ"/>
</dbReference>
<feature type="domain" description="Centromere protein J C-terminal" evidence="4">
    <location>
        <begin position="1104"/>
        <end position="1132"/>
    </location>
</feature>
<evidence type="ECO:0000259" key="4">
    <source>
        <dbReference type="Pfam" id="PF07202"/>
    </source>
</evidence>
<dbReference type="AlphaFoldDB" id="A0A8D8VDF2"/>
<feature type="coiled-coil region" evidence="2">
    <location>
        <begin position="638"/>
        <end position="783"/>
    </location>
</feature>
<keyword evidence="2" id="KW-0175">Coiled coil</keyword>
<reference evidence="6" key="1">
    <citation type="submission" date="2021-05" db="EMBL/GenBank/DDBJ databases">
        <authorList>
            <person name="Alioto T."/>
            <person name="Alioto T."/>
            <person name="Gomez Garrido J."/>
        </authorList>
    </citation>
    <scope>NUCLEOTIDE SEQUENCE</scope>
</reference>
<feature type="region of interest" description="Disordered" evidence="3">
    <location>
        <begin position="266"/>
        <end position="305"/>
    </location>
</feature>
<accession>A0A8D8VDF2</accession>
<dbReference type="PANTHER" id="PTHR10331:SF6">
    <property type="entry name" value="SPINDLE ASSEMBLY ABNORMAL 4"/>
    <property type="match status" value="1"/>
</dbReference>
<dbReference type="InterPro" id="IPR009852">
    <property type="entry name" value="CENPJ_C_dom"/>
</dbReference>
<dbReference type="Pfam" id="PF07202">
    <property type="entry name" value="Tcp10_C"/>
    <property type="match status" value="3"/>
</dbReference>
<sequence length="1149" mass="130205">MVNNDSVTIMQKVEELKQWQRQHEARQLNTEAFVSPKSSRDEGRSSRHELVNFSSPSMQLKPPENLTVRSEVVDLDNGIHIIDELLNRIQNQSAKDPPPPSRIYHTSSPQPQEEEAHPERYSLEREQDSHSLDNTEYPELQYTEKHPLVHTEDNHSVPADSEQSGNSQPKPKKQFLKRGEGLSRFRMTLNDFKKPTPKPSFVMGKNKHTKRVTRPVAVPAPESTRPPVHHQRPHTNPPTSSAPSRPNLLSKAALQHLATWSNVFGSTGSNEHELTNDESTNTRFTYPRSENPLQSRVPEMSPLTQHRTHLATAINGRKKKESDEQTMFDLLEQKARDESSFTSCTSSMVATLMQESGDRSTPVKTNSGNTVQNKSTSHLPEIRSHKTAVTSDRLGDKSSQVRFSETNSYRNIADSDQSCGQPGFTIEALSNHTHATNKDSVEECECSSECDTQYCSSEEGESDVIPSLSVNEALGHYKAVLNRPYVSDSGKSGSLSYSQLAEYLKLAKPTGTESIQSFSCTGTGTGPVSNNNPVVKETKQLLETLRRIQEEKERLEENEEHGLNKDSENKENNRNKANNRGRQRGEHRLKNNGNSFPRTVYQETYQNKYNKKKQGPTSTPGSSSSEPNPFLGEPDASLELLRKRLTDLENEIHIFRLENIKLNKARTELDKDKAAFTRERKQKEKELVEEKETFTRSLEEERNKLNREKKVFLKYAKDAKNFPAKAEREELIQLKAELNRLKEDHVKKESKFAAAQARLRNTVKTLEDQNAELKVQVEKLGKEAKKVSFASKKHISNTQIMNAINSQLSKLNKSDVLSNPHRPNAKPPTSILKKSSTGVPVQTRPPSPVTDGVDDIIPRTDHRSSTSSYNLKLTPDEPTHPEMPEDSFDRAIYQSLYNEENKPRETREFGNNPVLDSDVIPIETLHLGTSPKDKDQGVLIPDKDSDKDTDPDGYKEIITGDGTKERHYKDGRQEIHYQNGNTVIISEAGQYVKMFYYNGDIKETDTSDGGTVRYFYSETNTWHTTLPDGTEMLEFSNGQKEKRYQDGRVEVEYSNGATRTINKQGTEVWRFDSGPVASVEILSNEERILHLRNGQREIHTRDFKRREFPDGAVKLVYPDGIVETRYPNGRIRLKDANGGLIMDSHQMGE</sequence>
<organism evidence="6">
    <name type="scientific">Cacopsylla melanoneura</name>
    <dbReference type="NCBI Taxonomy" id="428564"/>
    <lineage>
        <taxon>Eukaryota</taxon>
        <taxon>Metazoa</taxon>
        <taxon>Ecdysozoa</taxon>
        <taxon>Arthropoda</taxon>
        <taxon>Hexapoda</taxon>
        <taxon>Insecta</taxon>
        <taxon>Pterygota</taxon>
        <taxon>Neoptera</taxon>
        <taxon>Paraneoptera</taxon>
        <taxon>Hemiptera</taxon>
        <taxon>Sternorrhyncha</taxon>
        <taxon>Psylloidea</taxon>
        <taxon>Psyllidae</taxon>
        <taxon>Psyllinae</taxon>
        <taxon>Cacopsylla</taxon>
    </lineage>
</organism>
<evidence type="ECO:0000313" key="6">
    <source>
        <dbReference type="EMBL" id="CAG6719277.1"/>
    </source>
</evidence>
<evidence type="ECO:0000256" key="3">
    <source>
        <dbReference type="SAM" id="MobiDB-lite"/>
    </source>
</evidence>
<feature type="compositionally biased region" description="Basic and acidic residues" evidence="3">
    <location>
        <begin position="874"/>
        <end position="886"/>
    </location>
</feature>
<feature type="domain" description="Centromere protein J C-terminal" evidence="4">
    <location>
        <begin position="951"/>
        <end position="985"/>
    </location>
</feature>
<feature type="region of interest" description="Disordered" evidence="3">
    <location>
        <begin position="814"/>
        <end position="886"/>
    </location>
</feature>
<feature type="domain" description="CENPJ tubulin-binding region" evidence="5">
    <location>
        <begin position="161"/>
        <end position="186"/>
    </location>
</feature>
<name>A0A8D8VDF2_9HEMI</name>
<feature type="compositionally biased region" description="Basic and acidic residues" evidence="3">
    <location>
        <begin position="142"/>
        <end position="155"/>
    </location>
</feature>